<dbReference type="GO" id="GO:0005886">
    <property type="term" value="C:plasma membrane"/>
    <property type="evidence" value="ECO:0007669"/>
    <property type="project" value="UniProtKB-SubCell"/>
</dbReference>
<evidence type="ECO:0000256" key="1">
    <source>
        <dbReference type="ARBA" id="ARBA00004651"/>
    </source>
</evidence>
<comment type="subcellular location">
    <subcellularLocation>
        <location evidence="1">Cell membrane</location>
        <topology evidence="1">Multi-pass membrane protein</topology>
    </subcellularLocation>
</comment>
<gene>
    <name evidence="11" type="ORF">HERILL_LOCUS9677</name>
</gene>
<dbReference type="OrthoDB" id="6604226at2759"/>
<dbReference type="InParanoid" id="A0A7R8YWL8"/>
<dbReference type="EMBL" id="LR899012">
    <property type="protein sequence ID" value="CAD7086941.1"/>
    <property type="molecule type" value="Genomic_DNA"/>
</dbReference>
<evidence type="ECO:0000256" key="7">
    <source>
        <dbReference type="ARBA" id="ARBA00023136"/>
    </source>
</evidence>
<keyword evidence="12" id="KW-1185">Reference proteome</keyword>
<keyword evidence="6 10" id="KW-1133">Transmembrane helix</keyword>
<keyword evidence="5" id="KW-0552">Olfaction</keyword>
<accession>A0A7R8YWL8</accession>
<dbReference type="GO" id="GO:0004984">
    <property type="term" value="F:olfactory receptor activity"/>
    <property type="evidence" value="ECO:0007669"/>
    <property type="project" value="InterPro"/>
</dbReference>
<sequence length="248" mass="28837">MAPTVEVSSKDPRIGSKNSSERKIENVWSEDYRLRHKIHVVTNYILTNVIYYFSYTIQLLFVENLKQLLEKVSINICLKFGTIKFFVILRLSANVIEINKKPNCLDSGPMTGTQKDKLKRVLNFCRLFSLSTMVFYEGGSLIYPLATTLSHGTQLSLENWIHYDWRKNAFCYWGSLQAAMFLTILQLQLALVQKANDPFAILYLSVLSAHLQMIMERFANIHYNPGKTEKESFQDFMQCLEDHRIIME</sequence>
<name>A0A7R8YWL8_HERIL</name>
<dbReference type="InterPro" id="IPR004117">
    <property type="entry name" value="7tm6_olfct_rcpt"/>
</dbReference>
<keyword evidence="4 10" id="KW-0812">Transmembrane</keyword>
<evidence type="ECO:0000256" key="10">
    <source>
        <dbReference type="SAM" id="Phobius"/>
    </source>
</evidence>
<reference evidence="11 12" key="1">
    <citation type="submission" date="2020-11" db="EMBL/GenBank/DDBJ databases">
        <authorList>
            <person name="Wallbank WR R."/>
            <person name="Pardo Diaz C."/>
            <person name="Kozak K."/>
            <person name="Martin S."/>
            <person name="Jiggins C."/>
            <person name="Moest M."/>
            <person name="Warren A I."/>
            <person name="Generalovic N T."/>
            <person name="Byers J.R.P. K."/>
            <person name="Montejo-Kovacevich G."/>
            <person name="Yen C E."/>
        </authorList>
    </citation>
    <scope>NUCLEOTIDE SEQUENCE [LARGE SCALE GENOMIC DNA]</scope>
</reference>
<keyword evidence="8" id="KW-0675">Receptor</keyword>
<evidence type="ECO:0000256" key="6">
    <source>
        <dbReference type="ARBA" id="ARBA00022989"/>
    </source>
</evidence>
<dbReference type="Pfam" id="PF02949">
    <property type="entry name" value="7tm_6"/>
    <property type="match status" value="1"/>
</dbReference>
<protein>
    <submittedName>
        <fullName evidence="11">Uncharacterized protein</fullName>
    </submittedName>
</protein>
<feature type="transmembrane region" description="Helical" evidence="10">
    <location>
        <begin position="170"/>
        <end position="192"/>
    </location>
</feature>
<organism evidence="11 12">
    <name type="scientific">Hermetia illucens</name>
    <name type="common">Black soldier fly</name>
    <dbReference type="NCBI Taxonomy" id="343691"/>
    <lineage>
        <taxon>Eukaryota</taxon>
        <taxon>Metazoa</taxon>
        <taxon>Ecdysozoa</taxon>
        <taxon>Arthropoda</taxon>
        <taxon>Hexapoda</taxon>
        <taxon>Insecta</taxon>
        <taxon>Pterygota</taxon>
        <taxon>Neoptera</taxon>
        <taxon>Endopterygota</taxon>
        <taxon>Diptera</taxon>
        <taxon>Brachycera</taxon>
        <taxon>Stratiomyomorpha</taxon>
        <taxon>Stratiomyidae</taxon>
        <taxon>Hermetiinae</taxon>
        <taxon>Hermetia</taxon>
    </lineage>
</organism>
<evidence type="ECO:0000256" key="8">
    <source>
        <dbReference type="ARBA" id="ARBA00023170"/>
    </source>
</evidence>
<feature type="transmembrane region" description="Helical" evidence="10">
    <location>
        <begin position="41"/>
        <end position="61"/>
    </location>
</feature>
<evidence type="ECO:0000256" key="3">
    <source>
        <dbReference type="ARBA" id="ARBA00022606"/>
    </source>
</evidence>
<evidence type="ECO:0000313" key="11">
    <source>
        <dbReference type="EMBL" id="CAD7086941.1"/>
    </source>
</evidence>
<dbReference type="GO" id="GO:0005549">
    <property type="term" value="F:odorant binding"/>
    <property type="evidence" value="ECO:0007669"/>
    <property type="project" value="InterPro"/>
</dbReference>
<evidence type="ECO:0000256" key="4">
    <source>
        <dbReference type="ARBA" id="ARBA00022692"/>
    </source>
</evidence>
<evidence type="ECO:0000313" key="12">
    <source>
        <dbReference type="Proteomes" id="UP000594454"/>
    </source>
</evidence>
<evidence type="ECO:0000256" key="5">
    <source>
        <dbReference type="ARBA" id="ARBA00022725"/>
    </source>
</evidence>
<dbReference type="AlphaFoldDB" id="A0A7R8YWL8"/>
<dbReference type="GO" id="GO:0007165">
    <property type="term" value="P:signal transduction"/>
    <property type="evidence" value="ECO:0007669"/>
    <property type="project" value="UniProtKB-KW"/>
</dbReference>
<keyword evidence="7 10" id="KW-0472">Membrane</keyword>
<evidence type="ECO:0000256" key="9">
    <source>
        <dbReference type="ARBA" id="ARBA00023224"/>
    </source>
</evidence>
<keyword evidence="3" id="KW-0716">Sensory transduction</keyword>
<evidence type="ECO:0000256" key="2">
    <source>
        <dbReference type="ARBA" id="ARBA00022475"/>
    </source>
</evidence>
<keyword evidence="9" id="KW-0807">Transducer</keyword>
<proteinExistence type="predicted"/>
<dbReference type="Proteomes" id="UP000594454">
    <property type="component" value="Chromosome 4"/>
</dbReference>
<keyword evidence="2" id="KW-1003">Cell membrane</keyword>
<feature type="transmembrane region" description="Helical" evidence="10">
    <location>
        <begin position="73"/>
        <end position="93"/>
    </location>
</feature>